<evidence type="ECO:0000313" key="2">
    <source>
        <dbReference type="EMBL" id="SEG34434.1"/>
    </source>
</evidence>
<protein>
    <recommendedName>
        <fullName evidence="4">DUF5723 domain-containing protein</fullName>
    </recommendedName>
</protein>
<reference evidence="3" key="1">
    <citation type="submission" date="2016-10" db="EMBL/GenBank/DDBJ databases">
        <authorList>
            <person name="Varghese N."/>
            <person name="Submissions S."/>
        </authorList>
    </citation>
    <scope>NUCLEOTIDE SEQUENCE [LARGE SCALE GENOMIC DNA]</scope>
    <source>
        <strain evidence="3">DSM 17298</strain>
    </source>
</reference>
<gene>
    <name evidence="2" type="ORF">SAMN03080598_03464</name>
</gene>
<organism evidence="2 3">
    <name type="scientific">Algoriphagus boritolerans DSM 17298 = JCM 18970</name>
    <dbReference type="NCBI Taxonomy" id="1120964"/>
    <lineage>
        <taxon>Bacteria</taxon>
        <taxon>Pseudomonadati</taxon>
        <taxon>Bacteroidota</taxon>
        <taxon>Cytophagia</taxon>
        <taxon>Cytophagales</taxon>
        <taxon>Cyclobacteriaceae</taxon>
        <taxon>Algoriphagus</taxon>
    </lineage>
</organism>
<keyword evidence="3" id="KW-1185">Reference proteome</keyword>
<dbReference type="OrthoDB" id="9805336at2"/>
<sequence length="449" mass="49196">MKKIATVFLLIALPFSVWSQTFIGNTLDNYSGINSLLLNPANVSGSNTRAEFNFISISAFVGNDYISVNIGELQKNDFQFNFDSDTDTSPSNDNNFFGNVDILGPSVMFRLNDKSGLAVSSRVRGFFNVNNISGQLLESVQEGFDDQSDFESQMTNLSGNVHIWGELGLTYGRVLIENNYRRLRVGGTIKYLTSAGGLFISSSSLGVNFNSISNTLNTSGTLSYASTQGLDLQNTDFSTLQSILSGTTGIGGDLGVVYEMQLKKDDAFDSFYLSSPYKLRLGLSLVDFGKVNYTGVSEFNYEMNASINASDFEDKSLDEILDENYEGGESLVNPVIGLPTSLQFFADYNWKKRLYLSLHGAYSLAGSELKYSNSIVNSLVISPRFESKALSIYSPISFRQYNSGVMWGVGFRLGPLMLGSGSILSNLISSSSKSTDIYIGIKFPVNEKK</sequence>
<feature type="signal peptide" evidence="1">
    <location>
        <begin position="1"/>
        <end position="19"/>
    </location>
</feature>
<name>A0A1H5ZEE2_9BACT</name>
<evidence type="ECO:0000256" key="1">
    <source>
        <dbReference type="SAM" id="SignalP"/>
    </source>
</evidence>
<dbReference type="STRING" id="1120964.GCA_001313265_05569"/>
<feature type="chain" id="PRO_5009291459" description="DUF5723 domain-containing protein" evidence="1">
    <location>
        <begin position="20"/>
        <end position="449"/>
    </location>
</feature>
<evidence type="ECO:0008006" key="4">
    <source>
        <dbReference type="Google" id="ProtNLM"/>
    </source>
</evidence>
<proteinExistence type="predicted"/>
<dbReference type="Proteomes" id="UP000236736">
    <property type="component" value="Unassembled WGS sequence"/>
</dbReference>
<evidence type="ECO:0000313" key="3">
    <source>
        <dbReference type="Proteomes" id="UP000236736"/>
    </source>
</evidence>
<keyword evidence="1" id="KW-0732">Signal</keyword>
<accession>A0A1H5ZEE2</accession>
<dbReference type="AlphaFoldDB" id="A0A1H5ZEE2"/>
<dbReference type="EMBL" id="FNVR01000026">
    <property type="protein sequence ID" value="SEG34434.1"/>
    <property type="molecule type" value="Genomic_DNA"/>
</dbReference>
<dbReference type="RefSeq" id="WP_103926067.1">
    <property type="nucleotide sequence ID" value="NZ_FNVR01000026.1"/>
</dbReference>